<feature type="region of interest" description="Disordered" evidence="12">
    <location>
        <begin position="1236"/>
        <end position="1293"/>
    </location>
</feature>
<evidence type="ECO:0000256" key="11">
    <source>
        <dbReference type="PIRSR" id="PIRSR604294-1"/>
    </source>
</evidence>
<evidence type="ECO:0000256" key="4">
    <source>
        <dbReference type="ARBA" id="ARBA00022454"/>
    </source>
</evidence>
<comment type="subcellular location">
    <subcellularLocation>
        <location evidence="2">Chromosome</location>
        <location evidence="2">Telomere</location>
    </subcellularLocation>
    <subcellularLocation>
        <location evidence="1">Nucleus</location>
    </subcellularLocation>
</comment>
<evidence type="ECO:0000256" key="12">
    <source>
        <dbReference type="SAM" id="MobiDB-lite"/>
    </source>
</evidence>
<keyword evidence="7" id="KW-0560">Oxidoreductase</keyword>
<evidence type="ECO:0000313" key="14">
    <source>
        <dbReference type="EMBL" id="KAG9456187.1"/>
    </source>
</evidence>
<comment type="caution">
    <text evidence="14">The sequence shown here is derived from an EMBL/GenBank/DDBJ whole genome shotgun (WGS) entry which is preliminary data.</text>
</comment>
<keyword evidence="7" id="KW-0223">Dioxygenase</keyword>
<dbReference type="PANTHER" id="PTHR22928">
    <property type="entry name" value="TELOMERE-ASSOCIATED PROTEIN RIF1"/>
    <property type="match status" value="1"/>
</dbReference>
<feature type="binding site" evidence="11">
    <location>
        <position position="1556"/>
    </location>
    <ligand>
        <name>Fe cation</name>
        <dbReference type="ChEBI" id="CHEBI:24875"/>
        <note>catalytic</note>
    </ligand>
</feature>
<dbReference type="InterPro" id="IPR004294">
    <property type="entry name" value="Carotenoid_Oase"/>
</dbReference>
<dbReference type="InterPro" id="IPR022031">
    <property type="entry name" value="Rif1_N"/>
</dbReference>
<gene>
    <name evidence="14" type="ORF">H6P81_000695</name>
</gene>
<evidence type="ECO:0000256" key="6">
    <source>
        <dbReference type="ARBA" id="ARBA00022895"/>
    </source>
</evidence>
<evidence type="ECO:0000256" key="3">
    <source>
        <dbReference type="ARBA" id="ARBA00006787"/>
    </source>
</evidence>
<evidence type="ECO:0000256" key="8">
    <source>
        <dbReference type="ARBA" id="ARBA00023004"/>
    </source>
</evidence>
<feature type="compositionally biased region" description="Low complexity" evidence="12">
    <location>
        <begin position="1248"/>
        <end position="1257"/>
    </location>
</feature>
<evidence type="ECO:0000256" key="9">
    <source>
        <dbReference type="ARBA" id="ARBA00023242"/>
    </source>
</evidence>
<dbReference type="Proteomes" id="UP000825729">
    <property type="component" value="Unassembled WGS sequence"/>
</dbReference>
<evidence type="ECO:0000256" key="10">
    <source>
        <dbReference type="ARBA" id="ARBA00023306"/>
    </source>
</evidence>
<dbReference type="GO" id="GO:0016702">
    <property type="term" value="F:oxidoreductase activity, acting on single donors with incorporation of molecular oxygen, incorporation of two atoms of oxygen"/>
    <property type="evidence" value="ECO:0007669"/>
    <property type="project" value="InterPro"/>
</dbReference>
<keyword evidence="5 11" id="KW-0479">Metal-binding</keyword>
<proteinExistence type="inferred from homology"/>
<feature type="domain" description="Telomere-associated protein Rif1 N-terminal" evidence="13">
    <location>
        <begin position="17"/>
        <end position="371"/>
    </location>
</feature>
<feature type="binding site" evidence="11">
    <location>
        <position position="1622"/>
    </location>
    <ligand>
        <name>Fe cation</name>
        <dbReference type="ChEBI" id="CHEBI:24875"/>
        <note>catalytic</note>
    </ligand>
</feature>
<comment type="similarity">
    <text evidence="3">Belongs to the carotenoid oxygenase family.</text>
</comment>
<evidence type="ECO:0000256" key="5">
    <source>
        <dbReference type="ARBA" id="ARBA00022723"/>
    </source>
</evidence>
<name>A0AAV7F4Z9_ARIFI</name>
<evidence type="ECO:0000256" key="7">
    <source>
        <dbReference type="ARBA" id="ARBA00022964"/>
    </source>
</evidence>
<keyword evidence="9" id="KW-0539">Nucleus</keyword>
<dbReference type="Pfam" id="PF03055">
    <property type="entry name" value="RPE65"/>
    <property type="match status" value="1"/>
</dbReference>
<dbReference type="InterPro" id="IPR016024">
    <property type="entry name" value="ARM-type_fold"/>
</dbReference>
<feature type="binding site" evidence="11">
    <location>
        <position position="1507"/>
    </location>
    <ligand>
        <name>Fe cation</name>
        <dbReference type="ChEBI" id="CHEBI:24875"/>
        <note>catalytic</note>
    </ligand>
</feature>
<evidence type="ECO:0000259" key="13">
    <source>
        <dbReference type="Pfam" id="PF12231"/>
    </source>
</evidence>
<feature type="binding site" evidence="11">
    <location>
        <position position="1807"/>
    </location>
    <ligand>
        <name>Fe cation</name>
        <dbReference type="ChEBI" id="CHEBI:24875"/>
        <note>catalytic</note>
    </ligand>
</feature>
<keyword evidence="10" id="KW-0131">Cell cycle</keyword>
<dbReference type="EMBL" id="JAINDJ010000002">
    <property type="protein sequence ID" value="KAG9456187.1"/>
    <property type="molecule type" value="Genomic_DNA"/>
</dbReference>
<dbReference type="PANTHER" id="PTHR22928:SF3">
    <property type="entry name" value="TELOMERE-ASSOCIATED PROTEIN RIF1"/>
    <property type="match status" value="1"/>
</dbReference>
<organism evidence="14 15">
    <name type="scientific">Aristolochia fimbriata</name>
    <name type="common">White veined hardy Dutchman's pipe vine</name>
    <dbReference type="NCBI Taxonomy" id="158543"/>
    <lineage>
        <taxon>Eukaryota</taxon>
        <taxon>Viridiplantae</taxon>
        <taxon>Streptophyta</taxon>
        <taxon>Embryophyta</taxon>
        <taxon>Tracheophyta</taxon>
        <taxon>Spermatophyta</taxon>
        <taxon>Magnoliopsida</taxon>
        <taxon>Magnoliidae</taxon>
        <taxon>Piperales</taxon>
        <taxon>Aristolochiaceae</taxon>
        <taxon>Aristolochia</taxon>
    </lineage>
</organism>
<dbReference type="Pfam" id="PF12231">
    <property type="entry name" value="Rif1_N"/>
    <property type="match status" value="1"/>
</dbReference>
<keyword evidence="4" id="KW-0158">Chromosome</keyword>
<sequence length="1822" mass="203706">MSDSTRRVEDVSSMLLQSKSREDKSFAYSTLLHIQEESVGESSIIESLTRRSHRLLSIILLDIFHDEEEIATQALKCLGFMIYHPSIVSTISGEEVFHAIKSLVKLITTTNMKAICNLGVWCISIQQFKNSFNIDILDSLLRAVVHAFDNPLGSLSTTYEAMQAVLKLASEHPESMRNMSNMWAPPIYQRLLSDDKRERDMSERCLIKMKSFLLPPPLILSQDLAYNIKKKFLPQMMNMVLEYGKHGLTIQAWGWYIRLLGQVILRNRNLLNEMLKVPEHTFQNLAPQVQTASLVAWQALVDVLIDTQMQLVGTELDNVLSALPRTGVHVDGLSKSTKLLMKPLLRIMSRRNNELSVYSSCFNTWRHLLHKLDLVINCSPISDTVFEPVLKVIFHNGLDNGNLWLWNSCVDLFDEFISSKFRACGSQASAGSIQSAILCEDYPIIKWLPWDFTKLDFHLKMIRAIIDRALKASVTVENSKLVFDAALKIFRSVLRGVHVDIKKPSTHFSEVRMCICATVEFVKELCEDLTSNLTGVGNIYLIISTVKFIWALREEFDPSILESPLYCISLDSKLVNNLKFDVDIPYLKILRISSLSFEHNVSPSLYLTILYHFMMSHSVLKSESGRVLDDMENCCKYVFSSSDPLENLLQVAYLLYLHGPKLKDCAFYFLKIWAVIARCLKQQINDVGNLNSLQTEVDHSGSLVVYWLLCYPFVMSQVLPTLLTKTDIQASCLISSESELVLSDALMVWKSLYDSADCALQLKEPTANIFAEDLCEMLLKLSLVDESDYECMSLNPCHLFVYAEIAMHIIEKTGLLIKRQASSNIKNCLRLTGRYLAISWTMVEAGQKLELSVVSRMFAALASFVGKLHSKEDILSLMEVISDPLVHWLSSFLSIEKDMQDGNLQHHFLILWTLMLDIMRRVQAPIIFDSLLLEAHAPLLLAALDHPCSSISDATIAFWNSTYGKQSKLNYPQNLLPVLDRLSRKGRVKLPKGSTGFTLSKPFDKDINLLKKHRVAAQTTRISSVEFVEEAQNDSSEPDLRKRLKLTMELQPKMDFGRPIHVVGVTVRQREECRSSDSILKMLRRTGILSTGKSCAIKISILLDVLSGSLPIHHQATKDLAVLWAPKVVRVFTNGTTISTSLHRNAKMDLSVQIVLQSTNNEGPTTGCLVLFTLILLFSDISPSYASNSRPHLIQSGLDAFSSSLFTKLPSSLSSPTRRTSLPAHIPPKISAVKIEDKPKEYPLPRRTSSSTGTTKSEAGLVNRGKSRFPDSVTEKADRKKKKNTTTTTTLTLTQPRRQSLSIPTLLCNAFDDIINNFVDPPIRPSVNPKYVLSDNFAPVDELPPTECMEVEGELPPCLDGAYIRNGPNPRYLPRGPYHLFDGDGMLHALRISGGRATLCSRYVRTFKYMAEEKAGCAVYPNVFSAFHGYAGIARGAVTAARALSGQFNPLQGVGLANTSLVFFANRLFALGESDLPYEVRLGSDGEICTVGRCDFEGKLFMGMTAHPKVDPDTGEVFAFRYGPVPPYLTYFRFDPAGVKQPDVPVFSLGRPSMIHDFAVTKRHAVFVDMQIVMNPLEMIVGNGSPVGADPRKVSRIGILPRYAEDESEMRWFEVPGFNMMHAVNAWDEEDEGGGGEAVVLVAPNLISVEHTLERLHLLHCSVEKIRIDLKTGLVKRTPVAADNLEFGVINPSYAGKRNRYAYMAAGDPLPKASGLVKLDLETGRGDCVVARREYGEGCYGGEPFFVARDPDEAEAAEDDGYVVSYVHDGGKAGGGESRFVVMDARSPTLEVVASVKLPARVPFGFHGLFVPERDLAEQLYW</sequence>
<reference evidence="14 15" key="1">
    <citation type="submission" date="2021-07" db="EMBL/GenBank/DDBJ databases">
        <title>The Aristolochia fimbriata genome: insights into angiosperm evolution, floral development and chemical biosynthesis.</title>
        <authorList>
            <person name="Jiao Y."/>
        </authorList>
    </citation>
    <scope>NUCLEOTIDE SEQUENCE [LARGE SCALE GENOMIC DNA]</scope>
    <source>
        <strain evidence="14">IBCAS-2021</strain>
        <tissue evidence="14">Leaf</tissue>
    </source>
</reference>
<accession>A0AAV7F4Z9</accession>
<evidence type="ECO:0000256" key="1">
    <source>
        <dbReference type="ARBA" id="ARBA00004123"/>
    </source>
</evidence>
<dbReference type="GO" id="GO:0000723">
    <property type="term" value="P:telomere maintenance"/>
    <property type="evidence" value="ECO:0007669"/>
    <property type="project" value="TreeGrafter"/>
</dbReference>
<keyword evidence="6" id="KW-0779">Telomere</keyword>
<evidence type="ECO:0000313" key="15">
    <source>
        <dbReference type="Proteomes" id="UP000825729"/>
    </source>
</evidence>
<dbReference type="GO" id="GO:0000781">
    <property type="term" value="C:chromosome, telomeric region"/>
    <property type="evidence" value="ECO:0007669"/>
    <property type="project" value="UniProtKB-SubCell"/>
</dbReference>
<keyword evidence="15" id="KW-1185">Reference proteome</keyword>
<dbReference type="GO" id="GO:0046872">
    <property type="term" value="F:metal ion binding"/>
    <property type="evidence" value="ECO:0007669"/>
    <property type="project" value="UniProtKB-KW"/>
</dbReference>
<evidence type="ECO:0000256" key="2">
    <source>
        <dbReference type="ARBA" id="ARBA00004574"/>
    </source>
</evidence>
<dbReference type="SUPFAM" id="SSF48371">
    <property type="entry name" value="ARM repeat"/>
    <property type="match status" value="1"/>
</dbReference>
<dbReference type="GO" id="GO:0005634">
    <property type="term" value="C:nucleus"/>
    <property type="evidence" value="ECO:0007669"/>
    <property type="project" value="UniProtKB-SubCell"/>
</dbReference>
<keyword evidence="8 11" id="KW-0408">Iron</keyword>
<protein>
    <recommendedName>
        <fullName evidence="13">Telomere-associated protein Rif1 N-terminal domain-containing protein</fullName>
    </recommendedName>
</protein>
<comment type="cofactor">
    <cofactor evidence="11">
        <name>Fe(2+)</name>
        <dbReference type="ChEBI" id="CHEBI:29033"/>
    </cofactor>
    <text evidence="11">Binds 1 Fe(2+) ion per subunit.</text>
</comment>